<keyword evidence="2" id="KW-1185">Reference proteome</keyword>
<dbReference type="EMBL" id="QAOQ01000015">
    <property type="protein sequence ID" value="PTQ92010.1"/>
    <property type="molecule type" value="Genomic_DNA"/>
</dbReference>
<name>A0A2T5J4L2_9SPHI</name>
<comment type="caution">
    <text evidence="1">The sequence shown here is derived from an EMBL/GenBank/DDBJ whole genome shotgun (WGS) entry which is preliminary data.</text>
</comment>
<dbReference type="OrthoDB" id="1223530at2"/>
<gene>
    <name evidence="1" type="ORF">C8P68_1156</name>
</gene>
<organism evidence="1 2">
    <name type="scientific">Mucilaginibacter yixingensis</name>
    <dbReference type="NCBI Taxonomy" id="1295612"/>
    <lineage>
        <taxon>Bacteria</taxon>
        <taxon>Pseudomonadati</taxon>
        <taxon>Bacteroidota</taxon>
        <taxon>Sphingobacteriia</taxon>
        <taxon>Sphingobacteriales</taxon>
        <taxon>Sphingobacteriaceae</taxon>
        <taxon>Mucilaginibacter</taxon>
    </lineage>
</organism>
<evidence type="ECO:0000313" key="2">
    <source>
        <dbReference type="Proteomes" id="UP000244168"/>
    </source>
</evidence>
<accession>A0A2T5J4L2</accession>
<reference evidence="1 2" key="1">
    <citation type="submission" date="2018-04" db="EMBL/GenBank/DDBJ databases">
        <title>Genomic Encyclopedia of Archaeal and Bacterial Type Strains, Phase II (KMG-II): from individual species to whole genera.</title>
        <authorList>
            <person name="Goeker M."/>
        </authorList>
    </citation>
    <scope>NUCLEOTIDE SEQUENCE [LARGE SCALE GENOMIC DNA]</scope>
    <source>
        <strain evidence="1 2">DSM 26809</strain>
    </source>
</reference>
<proteinExistence type="predicted"/>
<sequence>MITEHAIILSLKEGTPFTSFRFYNEFLKELSQYYRTAANKYDPPDIVLDNDLVIEPNTLPLLITLGAYLKDFHQKRARLIFENDLVSNHLIKFLQRSDFLYIIGNNMNPTFPLGRRIFQFDERQVGDFRSKKEQRADHKVRIYSLDDSAMASVVDSKCSEEAQRDDLIEYFSFSVTKHFEELISDADTDNRTRRNVINTMAELITNGLFHSKSDAYVMMFSGRFKLSCSIADKGIGLYPTIADKPPTSYYEPLGVFKELEGRVRLKMSAEVQKCAFSIFETFYFSMLKNRRGLFDLMINIVVSCKGYFRLHYDSVQIIVSSRMSRELTELQEIRIAIANTHSQAGFGEIAEDEFLERMTMLSQKARQAILQLALTVFQRYTEDVQYSSIRIFSIKLPGVHIETEIPKIAN</sequence>
<protein>
    <submittedName>
        <fullName evidence="1">Uncharacterized protein</fullName>
    </submittedName>
</protein>
<evidence type="ECO:0000313" key="1">
    <source>
        <dbReference type="EMBL" id="PTQ92010.1"/>
    </source>
</evidence>
<dbReference type="RefSeq" id="WP_107831757.1">
    <property type="nucleotide sequence ID" value="NZ_CP160205.1"/>
</dbReference>
<dbReference type="AlphaFoldDB" id="A0A2T5J4L2"/>
<dbReference type="Proteomes" id="UP000244168">
    <property type="component" value="Unassembled WGS sequence"/>
</dbReference>